<dbReference type="InterPro" id="IPR017853">
    <property type="entry name" value="GH"/>
</dbReference>
<feature type="domain" description="Glycosyl hydrolase family 13 catalytic" evidence="2">
    <location>
        <begin position="46"/>
        <end position="466"/>
    </location>
</feature>
<dbReference type="PANTHER" id="PTHR10357:SF209">
    <property type="entry name" value="PERIPLASMIC ALPHA-AMYLASE"/>
    <property type="match status" value="1"/>
</dbReference>
<organism evidence="4 6">
    <name type="scientific">Flavobacterium gawalongense</name>
    <dbReference type="NCBI Taxonomy" id="2594432"/>
    <lineage>
        <taxon>Bacteria</taxon>
        <taxon>Pseudomonadati</taxon>
        <taxon>Bacteroidota</taxon>
        <taxon>Flavobacteriia</taxon>
        <taxon>Flavobacteriales</taxon>
        <taxon>Flavobacteriaceae</taxon>
        <taxon>Flavobacterium</taxon>
    </lineage>
</organism>
<dbReference type="InterPro" id="IPR006047">
    <property type="entry name" value="GH13_cat_dom"/>
</dbReference>
<dbReference type="OrthoDB" id="9805159at2"/>
<feature type="signal peptide" evidence="1">
    <location>
        <begin position="1"/>
        <end position="20"/>
    </location>
</feature>
<dbReference type="Gene3D" id="3.20.20.80">
    <property type="entry name" value="Glycosidases"/>
    <property type="match status" value="1"/>
</dbReference>
<evidence type="ECO:0000313" key="6">
    <source>
        <dbReference type="Proteomes" id="UP000318669"/>
    </source>
</evidence>
<evidence type="ECO:0000313" key="3">
    <source>
        <dbReference type="EMBL" id="TRX07686.1"/>
    </source>
</evidence>
<keyword evidence="1" id="KW-0732">Signal</keyword>
<dbReference type="Proteomes" id="UP000318528">
    <property type="component" value="Unassembled WGS sequence"/>
</dbReference>
<proteinExistence type="predicted"/>
<dbReference type="Proteomes" id="UP000318669">
    <property type="component" value="Unassembled WGS sequence"/>
</dbReference>
<dbReference type="GO" id="GO:0005975">
    <property type="term" value="P:carbohydrate metabolic process"/>
    <property type="evidence" value="ECO:0007669"/>
    <property type="project" value="InterPro"/>
</dbReference>
<evidence type="ECO:0000313" key="5">
    <source>
        <dbReference type="Proteomes" id="UP000318528"/>
    </source>
</evidence>
<dbReference type="AlphaFoldDB" id="A0A553BUB0"/>
<dbReference type="PANTHER" id="PTHR10357">
    <property type="entry name" value="ALPHA-AMYLASE FAMILY MEMBER"/>
    <property type="match status" value="1"/>
</dbReference>
<accession>A0A553BUB0</accession>
<reference evidence="5 6" key="1">
    <citation type="submission" date="2019-07" db="EMBL/GenBank/DDBJ databases">
        <title>Novel species of Flavobacterium.</title>
        <authorList>
            <person name="Liu Q."/>
            <person name="Xin Y.-H."/>
        </authorList>
    </citation>
    <scope>NUCLEOTIDE SEQUENCE [LARGE SCALE GENOMIC DNA]</scope>
    <source>
        <strain evidence="3 5">GSP39</strain>
        <strain evidence="4 6">GSR22</strain>
    </source>
</reference>
<evidence type="ECO:0000259" key="2">
    <source>
        <dbReference type="SMART" id="SM00642"/>
    </source>
</evidence>
<gene>
    <name evidence="4" type="ORF">FNW11_04375</name>
    <name evidence="3" type="ORF">FNW12_05340</name>
</gene>
<evidence type="ECO:0000256" key="1">
    <source>
        <dbReference type="SAM" id="SignalP"/>
    </source>
</evidence>
<protein>
    <submittedName>
        <fullName evidence="4">Alpha-amlyase</fullName>
    </submittedName>
</protein>
<dbReference type="PROSITE" id="PS51257">
    <property type="entry name" value="PROKAR_LIPOPROTEIN"/>
    <property type="match status" value="1"/>
</dbReference>
<dbReference type="RefSeq" id="WP_143386906.1">
    <property type="nucleotide sequence ID" value="NZ_VJZL01000005.1"/>
</dbReference>
<evidence type="ECO:0000313" key="4">
    <source>
        <dbReference type="EMBL" id="TRX11815.1"/>
    </source>
</evidence>
<dbReference type="SUPFAM" id="SSF51445">
    <property type="entry name" value="(Trans)glycosidases"/>
    <property type="match status" value="1"/>
</dbReference>
<dbReference type="EMBL" id="VJZN01000007">
    <property type="protein sequence ID" value="TRX07686.1"/>
    <property type="molecule type" value="Genomic_DNA"/>
</dbReference>
<comment type="caution">
    <text evidence="4">The sequence shown here is derived from an EMBL/GenBank/DDBJ whole genome shotgun (WGS) entry which is preliminary data.</text>
</comment>
<sequence length="569" mass="64461">MKNYLIPLLLAVMTIFTSCSSTKTFTESNKNNNKTPFVWEGANLYFLMTDRFNNGDTSNDITLNRTKTPGKLRGFEGGDIKGISNKIDEGYFDKLGINAIWFTPIVEQIHDGVDEGTGLSYGFHGYWARDWTNLDPNFGTKEDLAALVQKAHAHGIRIILDGVINHTGPVTAEDTVWPNDWVRTGPTCDYKSFANTTACTLVANLPDVKTESNQNVDLPPFLIEKWKKEGRYEQETKELDAFFARTGYPRAPKYYIIKWLTDYIADYGIDGYRGDTVKHTDETVWADFKSQCNYAFENWKKKNPSKVLDNNSFYTIAEVYNYGISGGQIFDFGDRKVNYYENGFNNMINFEFKWDAQKDYEFIFSKYSDKLNNELKGYSVLNYLSSHDDGGPFDAKRTKSKEAGTKLLLSPGLSQIYYGDESARLLVVEGTQGDATLRSFMNWDDIKSNPETQKTLLHWQKLGQFRRNHPSVGAGIHKEISAQPYTFSRTFSKGDYSDQVVVGLDLPIGKKELTVGSVFKNGAKVRDGYSDKETIVSNGKVSIDSEFDIVLLESSPQPSPKERETKPKN</sequence>
<dbReference type="Pfam" id="PF00128">
    <property type="entry name" value="Alpha-amylase"/>
    <property type="match status" value="1"/>
</dbReference>
<dbReference type="SMART" id="SM00642">
    <property type="entry name" value="Aamy"/>
    <property type="match status" value="1"/>
</dbReference>
<keyword evidence="4" id="KW-0456">Lyase</keyword>
<keyword evidence="5" id="KW-1185">Reference proteome</keyword>
<feature type="chain" id="PRO_5022173085" evidence="1">
    <location>
        <begin position="21"/>
        <end position="569"/>
    </location>
</feature>
<name>A0A553BUB0_9FLAO</name>
<dbReference type="GO" id="GO:0016829">
    <property type="term" value="F:lyase activity"/>
    <property type="evidence" value="ECO:0007669"/>
    <property type="project" value="UniProtKB-KW"/>
</dbReference>
<dbReference type="EMBL" id="VJZL01000005">
    <property type="protein sequence ID" value="TRX11815.1"/>
    <property type="molecule type" value="Genomic_DNA"/>
</dbReference>